<proteinExistence type="inferred from homology"/>
<evidence type="ECO:0000256" key="1">
    <source>
        <dbReference type="ARBA" id="ARBA00022490"/>
    </source>
</evidence>
<comment type="PTM">
    <text evidence="6">Under oxidizing conditions two disulfide bonds are formed involving the reactive cysteines. Under reducing conditions zinc is bound to the reactive cysteines and the protein is inactive.</text>
</comment>
<comment type="subcellular location">
    <subcellularLocation>
        <location evidence="6">Cytoplasm</location>
    </subcellularLocation>
</comment>
<keyword evidence="2 6" id="KW-0862">Zinc</keyword>
<organism evidence="7 8">
    <name type="scientific">Thermoflavimicrobium daqui</name>
    <dbReference type="NCBI Taxonomy" id="2137476"/>
    <lineage>
        <taxon>Bacteria</taxon>
        <taxon>Bacillati</taxon>
        <taxon>Bacillota</taxon>
        <taxon>Bacilli</taxon>
        <taxon>Bacillales</taxon>
        <taxon>Thermoactinomycetaceae</taxon>
        <taxon>Thermoflavimicrobium</taxon>
    </lineage>
</organism>
<accession>A0A364K2X3</accession>
<dbReference type="InterPro" id="IPR000397">
    <property type="entry name" value="Heat_shock_Hsp33"/>
</dbReference>
<dbReference type="HAMAP" id="MF_00117">
    <property type="entry name" value="HslO"/>
    <property type="match status" value="1"/>
</dbReference>
<dbReference type="EMBL" id="QJKK01000007">
    <property type="protein sequence ID" value="RAL23191.1"/>
    <property type="molecule type" value="Genomic_DNA"/>
</dbReference>
<dbReference type="PANTHER" id="PTHR30111:SF1">
    <property type="entry name" value="33 KDA CHAPERONIN"/>
    <property type="match status" value="1"/>
</dbReference>
<sequence length="289" mass="31617">MKDYTVRAISSDGMIRGFAALTTNLVQELQERHHMYPLASAALGRTATMGALMGCMMKGEKDRVTIQVIGDGPLGHIRVDANSHGDVRGLIDHPEVMLPLNANQKLDVAGGVGKGTIYILKDLGLKEPYRGSSPIISGELGDDFTYYFTASEQIPSSVGLGVLVQNDKIIVAGGYLVQVLPGASEETISSLEKNISKLQSITGVLRDQVTPEELLVKLMGENTVILEKKPVQFHCHCSKEKTEEMLITLGRKELSAIIEEQGQAEVVCHFCNEKYLFTHDELEHLLTKV</sequence>
<dbReference type="InterPro" id="IPR016154">
    <property type="entry name" value="Heat_shock_Hsp33_C"/>
</dbReference>
<gene>
    <name evidence="6" type="primary">hslO</name>
    <name evidence="7" type="ORF">DL897_12560</name>
</gene>
<evidence type="ECO:0000256" key="4">
    <source>
        <dbReference type="ARBA" id="ARBA00023186"/>
    </source>
</evidence>
<dbReference type="SUPFAM" id="SSF118352">
    <property type="entry name" value="HSP33 redox switch-like"/>
    <property type="match status" value="1"/>
</dbReference>
<reference evidence="7 8" key="1">
    <citation type="submission" date="2018-06" db="EMBL/GenBank/DDBJ databases">
        <title>Thermoflavimicrobium daqus sp. nov., a thermophilic microbe isolated from Moutai-flavour Daqu.</title>
        <authorList>
            <person name="Wang X."/>
            <person name="Zhou H."/>
        </authorList>
    </citation>
    <scope>NUCLEOTIDE SEQUENCE [LARGE SCALE GENOMIC DNA]</scope>
    <source>
        <strain evidence="7 8">FBKL4.011</strain>
    </source>
</reference>
<dbReference type="CDD" id="cd00498">
    <property type="entry name" value="Hsp33"/>
    <property type="match status" value="1"/>
</dbReference>
<comment type="similarity">
    <text evidence="6">Belongs to the HSP33 family.</text>
</comment>
<dbReference type="AlphaFoldDB" id="A0A364K2X3"/>
<evidence type="ECO:0000256" key="6">
    <source>
        <dbReference type="HAMAP-Rule" id="MF_00117"/>
    </source>
</evidence>
<keyword evidence="8" id="KW-1185">Reference proteome</keyword>
<protein>
    <recommendedName>
        <fullName evidence="6">33 kDa chaperonin</fullName>
    </recommendedName>
    <alternativeName>
        <fullName evidence="6">Heat shock protein 33 homolog</fullName>
        <shortName evidence="6">HSP33</shortName>
    </alternativeName>
</protein>
<keyword evidence="1 6" id="KW-0963">Cytoplasm</keyword>
<dbReference type="OrthoDB" id="9776534at2"/>
<keyword evidence="3 6" id="KW-1015">Disulfide bond</keyword>
<comment type="function">
    <text evidence="6">Redox regulated molecular chaperone. Protects both thermally unfolding and oxidatively damaged proteins from irreversible aggregation. Plays an important role in the bacterial defense system toward oxidative stress.</text>
</comment>
<dbReference type="GO" id="GO:0044183">
    <property type="term" value="F:protein folding chaperone"/>
    <property type="evidence" value="ECO:0007669"/>
    <property type="project" value="TreeGrafter"/>
</dbReference>
<evidence type="ECO:0000256" key="3">
    <source>
        <dbReference type="ARBA" id="ARBA00023157"/>
    </source>
</evidence>
<feature type="disulfide bond" description="Redox-active" evidence="6">
    <location>
        <begin position="235"/>
        <end position="237"/>
    </location>
</feature>
<dbReference type="Gene3D" id="3.90.1280.10">
    <property type="entry name" value="HSP33 redox switch-like"/>
    <property type="match status" value="1"/>
</dbReference>
<dbReference type="Gene3D" id="3.55.30.10">
    <property type="entry name" value="Hsp33 domain"/>
    <property type="match status" value="1"/>
</dbReference>
<name>A0A364K2X3_9BACL</name>
<reference evidence="7 8" key="2">
    <citation type="submission" date="2018-06" db="EMBL/GenBank/DDBJ databases">
        <authorList>
            <person name="Zhirakovskaya E."/>
        </authorList>
    </citation>
    <scope>NUCLEOTIDE SEQUENCE [LARGE SCALE GENOMIC DNA]</scope>
    <source>
        <strain evidence="7 8">FBKL4.011</strain>
    </source>
</reference>
<dbReference type="SUPFAM" id="SSF64397">
    <property type="entry name" value="Hsp33 domain"/>
    <property type="match status" value="1"/>
</dbReference>
<dbReference type="PANTHER" id="PTHR30111">
    <property type="entry name" value="33 KDA CHAPERONIN"/>
    <property type="match status" value="1"/>
</dbReference>
<dbReference type="NCBIfam" id="NF001033">
    <property type="entry name" value="PRK00114.1"/>
    <property type="match status" value="1"/>
</dbReference>
<dbReference type="PIRSF" id="PIRSF005261">
    <property type="entry name" value="Heat_shock_Hsp33"/>
    <property type="match status" value="1"/>
</dbReference>
<keyword evidence="5 6" id="KW-0676">Redox-active center</keyword>
<dbReference type="Proteomes" id="UP000251213">
    <property type="component" value="Unassembled WGS sequence"/>
</dbReference>
<evidence type="ECO:0000313" key="7">
    <source>
        <dbReference type="EMBL" id="RAL23191.1"/>
    </source>
</evidence>
<dbReference type="GO" id="GO:0042026">
    <property type="term" value="P:protein refolding"/>
    <property type="evidence" value="ECO:0007669"/>
    <property type="project" value="TreeGrafter"/>
</dbReference>
<dbReference type="Pfam" id="PF01430">
    <property type="entry name" value="HSP33"/>
    <property type="match status" value="1"/>
</dbReference>
<evidence type="ECO:0000256" key="2">
    <source>
        <dbReference type="ARBA" id="ARBA00022833"/>
    </source>
</evidence>
<evidence type="ECO:0000256" key="5">
    <source>
        <dbReference type="ARBA" id="ARBA00023284"/>
    </source>
</evidence>
<evidence type="ECO:0000313" key="8">
    <source>
        <dbReference type="Proteomes" id="UP000251213"/>
    </source>
</evidence>
<feature type="disulfide bond" description="Redox-active" evidence="6">
    <location>
        <begin position="268"/>
        <end position="271"/>
    </location>
</feature>
<dbReference type="GO" id="GO:0005737">
    <property type="term" value="C:cytoplasm"/>
    <property type="evidence" value="ECO:0007669"/>
    <property type="project" value="UniProtKB-SubCell"/>
</dbReference>
<dbReference type="RefSeq" id="WP_113659498.1">
    <property type="nucleotide sequence ID" value="NZ_KZ845669.1"/>
</dbReference>
<comment type="caution">
    <text evidence="7">The sequence shown here is derived from an EMBL/GenBank/DDBJ whole genome shotgun (WGS) entry which is preliminary data.</text>
</comment>
<dbReference type="GO" id="GO:0051082">
    <property type="term" value="F:unfolded protein binding"/>
    <property type="evidence" value="ECO:0007669"/>
    <property type="project" value="UniProtKB-UniRule"/>
</dbReference>
<keyword evidence="4 6" id="KW-0143">Chaperone</keyword>
<dbReference type="InterPro" id="IPR016153">
    <property type="entry name" value="Heat_shock_Hsp33_N"/>
</dbReference>